<proteinExistence type="predicted"/>
<dbReference type="PANTHER" id="PTHR24567">
    <property type="entry name" value="CRP FAMILY TRANSCRIPTIONAL REGULATORY PROTEIN"/>
    <property type="match status" value="1"/>
</dbReference>
<evidence type="ECO:0000313" key="7">
    <source>
        <dbReference type="Proteomes" id="UP000180088"/>
    </source>
</evidence>
<dbReference type="EMBL" id="MKCT01000041">
    <property type="protein sequence ID" value="OHX19200.1"/>
    <property type="molecule type" value="Genomic_DNA"/>
</dbReference>
<dbReference type="AlphaFoldDB" id="A0A1S1WVA5"/>
<dbReference type="InterPro" id="IPR036390">
    <property type="entry name" value="WH_DNA-bd_sf"/>
</dbReference>
<dbReference type="Proteomes" id="UP000180280">
    <property type="component" value="Unassembled WGS sequence"/>
</dbReference>
<dbReference type="InterPro" id="IPR014710">
    <property type="entry name" value="RmlC-like_jellyroll"/>
</dbReference>
<dbReference type="Pfam" id="PF13545">
    <property type="entry name" value="HTH_Crp_2"/>
    <property type="match status" value="1"/>
</dbReference>
<dbReference type="STRING" id="1903179.BI347_16090"/>
<sequence length="239" mass="26161">MTTLIESHRNSILAALPSAEWNRIAPHLDLVEMPAGEALYEAAPESSCIYFPCTAIVSLLHIIKNGNTAEIAVVGNEGIVGISFSMGGETIPGRAVVQRAGYGFKLTSSALKAELNHSGQFMLLLLRYTRALITQMAQTTTCNIDHSLEQRLCRWILTSLDRQQGNELELSEDLISDILGANRQEVINAVMSLQRNGLIRYLGGHLTILKRNSLGERACGCYSAIKTEYEQLLPSSTAK</sequence>
<keyword evidence="1" id="KW-0805">Transcription regulation</keyword>
<accession>A0A1S1WVA5</accession>
<dbReference type="RefSeq" id="WP_071113794.1">
    <property type="nucleotide sequence ID" value="NZ_MKCS01000002.1"/>
</dbReference>
<dbReference type="Gene3D" id="2.60.120.10">
    <property type="entry name" value="Jelly Rolls"/>
    <property type="match status" value="1"/>
</dbReference>
<dbReference type="PANTHER" id="PTHR24567:SF74">
    <property type="entry name" value="HTH-TYPE TRANSCRIPTIONAL REGULATOR ARCR"/>
    <property type="match status" value="1"/>
</dbReference>
<evidence type="ECO:0000313" key="5">
    <source>
        <dbReference type="EMBL" id="OHX11220.1"/>
    </source>
</evidence>
<evidence type="ECO:0000313" key="8">
    <source>
        <dbReference type="Proteomes" id="UP000180280"/>
    </source>
</evidence>
<gene>
    <name evidence="6" type="ORF">BI344_18735</name>
    <name evidence="5" type="ORF">BI347_16090</name>
</gene>
<dbReference type="InterPro" id="IPR050397">
    <property type="entry name" value="Env_Response_Regulators"/>
</dbReference>
<keyword evidence="3" id="KW-0804">Transcription</keyword>
<dbReference type="GO" id="GO:0003700">
    <property type="term" value="F:DNA-binding transcription factor activity"/>
    <property type="evidence" value="ECO:0007669"/>
    <property type="project" value="TreeGrafter"/>
</dbReference>
<keyword evidence="8" id="KW-1185">Reference proteome</keyword>
<evidence type="ECO:0000313" key="6">
    <source>
        <dbReference type="EMBL" id="OHX19200.1"/>
    </source>
</evidence>
<dbReference type="GO" id="GO:0005829">
    <property type="term" value="C:cytosol"/>
    <property type="evidence" value="ECO:0007669"/>
    <property type="project" value="TreeGrafter"/>
</dbReference>
<dbReference type="SUPFAM" id="SSF46785">
    <property type="entry name" value="Winged helix' DNA-binding domain"/>
    <property type="match status" value="1"/>
</dbReference>
<name>A0A1S1WVA5_9NEIS</name>
<evidence type="ECO:0000256" key="2">
    <source>
        <dbReference type="ARBA" id="ARBA00023125"/>
    </source>
</evidence>
<dbReference type="Gene3D" id="1.10.10.10">
    <property type="entry name" value="Winged helix-like DNA-binding domain superfamily/Winged helix DNA-binding domain"/>
    <property type="match status" value="1"/>
</dbReference>
<dbReference type="OrthoDB" id="8969464at2"/>
<organism evidence="5 7">
    <name type="scientific">Chromobacterium sphagni</name>
    <dbReference type="NCBI Taxonomy" id="1903179"/>
    <lineage>
        <taxon>Bacteria</taxon>
        <taxon>Pseudomonadati</taxon>
        <taxon>Pseudomonadota</taxon>
        <taxon>Betaproteobacteria</taxon>
        <taxon>Neisseriales</taxon>
        <taxon>Chromobacteriaceae</taxon>
        <taxon>Chromobacterium</taxon>
    </lineage>
</organism>
<dbReference type="Proteomes" id="UP000180088">
    <property type="component" value="Unassembled WGS sequence"/>
</dbReference>
<comment type="caution">
    <text evidence="5">The sequence shown here is derived from an EMBL/GenBank/DDBJ whole genome shotgun (WGS) entry which is preliminary data.</text>
</comment>
<dbReference type="InterPro" id="IPR036388">
    <property type="entry name" value="WH-like_DNA-bd_sf"/>
</dbReference>
<protein>
    <submittedName>
        <fullName evidence="5">Crp/Fnr family transcriptional regulator</fullName>
    </submittedName>
</protein>
<dbReference type="SUPFAM" id="SSF51206">
    <property type="entry name" value="cAMP-binding domain-like"/>
    <property type="match status" value="1"/>
</dbReference>
<dbReference type="GO" id="GO:0003677">
    <property type="term" value="F:DNA binding"/>
    <property type="evidence" value="ECO:0007669"/>
    <property type="project" value="UniProtKB-KW"/>
</dbReference>
<evidence type="ECO:0000256" key="1">
    <source>
        <dbReference type="ARBA" id="ARBA00023015"/>
    </source>
</evidence>
<evidence type="ECO:0000259" key="4">
    <source>
        <dbReference type="Pfam" id="PF13545"/>
    </source>
</evidence>
<dbReference type="InterPro" id="IPR012318">
    <property type="entry name" value="HTH_CRP"/>
</dbReference>
<feature type="domain" description="HTH crp-type" evidence="4">
    <location>
        <begin position="150"/>
        <end position="215"/>
    </location>
</feature>
<reference evidence="7 8" key="1">
    <citation type="submission" date="2016-09" db="EMBL/GenBank/DDBJ databases">
        <title>Chromobacterium muskegensis sp. nov., an insecticidal bacterium isolated from Sphagnum bogs.</title>
        <authorList>
            <person name="Sparks M.E."/>
            <person name="Blackburn M.B."/>
            <person name="Gundersen-Rindal D.E."/>
            <person name="Mitchell A."/>
            <person name="Farrar R."/>
            <person name="Kuhar D."/>
        </authorList>
    </citation>
    <scope>NUCLEOTIDE SEQUENCE [LARGE SCALE GENOMIC DNA]</scope>
    <source>
        <strain evidence="6 8">14B-1</strain>
        <strain evidence="5 7">37-2</strain>
    </source>
</reference>
<evidence type="ECO:0000256" key="3">
    <source>
        <dbReference type="ARBA" id="ARBA00023163"/>
    </source>
</evidence>
<dbReference type="EMBL" id="MKCS01000002">
    <property type="protein sequence ID" value="OHX11220.1"/>
    <property type="molecule type" value="Genomic_DNA"/>
</dbReference>
<keyword evidence="2" id="KW-0238">DNA-binding</keyword>
<dbReference type="InterPro" id="IPR018490">
    <property type="entry name" value="cNMP-bd_dom_sf"/>
</dbReference>